<reference evidence="1" key="1">
    <citation type="journal article" date="2012" name="Nat. Genet.">
        <title>Whole-genome sequence of Schistosoma haematobium.</title>
        <authorList>
            <person name="Young N.D."/>
            <person name="Jex A.R."/>
            <person name="Li B."/>
            <person name="Liu S."/>
            <person name="Yang L."/>
            <person name="Xiong Z."/>
            <person name="Li Y."/>
            <person name="Cantacessi C."/>
            <person name="Hall R.S."/>
            <person name="Xu X."/>
            <person name="Chen F."/>
            <person name="Wu X."/>
            <person name="Zerlotini A."/>
            <person name="Oliveira G."/>
            <person name="Hofmann A."/>
            <person name="Zhang G."/>
            <person name="Fang X."/>
            <person name="Kang Y."/>
            <person name="Campbell B.E."/>
            <person name="Loukas A."/>
            <person name="Ranganathan S."/>
            <person name="Rollinson D."/>
            <person name="Rinaldi G."/>
            <person name="Brindley P.J."/>
            <person name="Yang H."/>
            <person name="Wang J."/>
            <person name="Wang J."/>
            <person name="Gasser R.B."/>
        </authorList>
    </citation>
    <scope>NUCLEOTIDE SEQUENCE [LARGE SCALE GENOMIC DNA]</scope>
</reference>
<proteinExistence type="predicted"/>
<evidence type="ECO:0000313" key="1">
    <source>
        <dbReference type="EMBL" id="KGB34092.1"/>
    </source>
</evidence>
<name>A0A094ZJE9_SCHHA</name>
<dbReference type="AlphaFoldDB" id="A0A094ZJE9"/>
<gene>
    <name evidence="1" type="ORF">MS3_02281</name>
</gene>
<protein>
    <submittedName>
        <fullName evidence="1">Uncharacterized protein</fullName>
    </submittedName>
</protein>
<dbReference type="EMBL" id="KL250587">
    <property type="protein sequence ID" value="KGB34092.1"/>
    <property type="molecule type" value="Genomic_DNA"/>
</dbReference>
<accession>A0A094ZJE9</accession>
<sequence length="44" mass="5525">MLLRFSNYLRDLFKLYMDDDSVQNTILNILYNNRRHMTQQFQVR</sequence>
<organism evidence="1">
    <name type="scientific">Schistosoma haematobium</name>
    <name type="common">Blood fluke</name>
    <dbReference type="NCBI Taxonomy" id="6185"/>
    <lineage>
        <taxon>Eukaryota</taxon>
        <taxon>Metazoa</taxon>
        <taxon>Spiralia</taxon>
        <taxon>Lophotrochozoa</taxon>
        <taxon>Platyhelminthes</taxon>
        <taxon>Trematoda</taxon>
        <taxon>Digenea</taxon>
        <taxon>Strigeidida</taxon>
        <taxon>Schistosomatoidea</taxon>
        <taxon>Schistosomatidae</taxon>
        <taxon>Schistosoma</taxon>
    </lineage>
</organism>